<keyword evidence="2" id="KW-1185">Reference proteome</keyword>
<reference evidence="1 2" key="1">
    <citation type="journal article" date="2019" name="Int. J. Syst. Evol. Microbiol.">
        <title>The Global Catalogue of Microorganisms (GCM) 10K type strain sequencing project: providing services to taxonomists for standard genome sequencing and annotation.</title>
        <authorList>
            <consortium name="The Broad Institute Genomics Platform"/>
            <consortium name="The Broad Institute Genome Sequencing Center for Infectious Disease"/>
            <person name="Wu L."/>
            <person name="Ma J."/>
        </authorList>
    </citation>
    <scope>NUCLEOTIDE SEQUENCE [LARGE SCALE GENOMIC DNA]</scope>
    <source>
        <strain evidence="1 2">JCM 15577</strain>
    </source>
</reference>
<evidence type="ECO:0000313" key="2">
    <source>
        <dbReference type="Proteomes" id="UP001501690"/>
    </source>
</evidence>
<evidence type="ECO:0000313" key="1">
    <source>
        <dbReference type="EMBL" id="GAA1692381.1"/>
    </source>
</evidence>
<gene>
    <name evidence="1" type="ORF">GCM10009808_06860</name>
</gene>
<organism evidence="1 2">
    <name type="scientific">Microbacterium sediminicola</name>
    <dbReference type="NCBI Taxonomy" id="415210"/>
    <lineage>
        <taxon>Bacteria</taxon>
        <taxon>Bacillati</taxon>
        <taxon>Actinomycetota</taxon>
        <taxon>Actinomycetes</taxon>
        <taxon>Micrococcales</taxon>
        <taxon>Microbacteriaceae</taxon>
        <taxon>Microbacterium</taxon>
    </lineage>
</organism>
<accession>A0ABN2HRL8</accession>
<dbReference type="RefSeq" id="WP_344069293.1">
    <property type="nucleotide sequence ID" value="NZ_BAAAPL010000001.1"/>
</dbReference>
<name>A0ABN2HRL8_9MICO</name>
<dbReference type="EMBL" id="BAAAPL010000001">
    <property type="protein sequence ID" value="GAA1692381.1"/>
    <property type="molecule type" value="Genomic_DNA"/>
</dbReference>
<protein>
    <submittedName>
        <fullName evidence="1">Uncharacterized protein</fullName>
    </submittedName>
</protein>
<proteinExistence type="predicted"/>
<dbReference type="Proteomes" id="UP001501690">
    <property type="component" value="Unassembled WGS sequence"/>
</dbReference>
<comment type="caution">
    <text evidence="1">The sequence shown here is derived from an EMBL/GenBank/DDBJ whole genome shotgun (WGS) entry which is preliminary data.</text>
</comment>
<sequence>MLDRDMADEIIVRAAIMAATYPGAEAATGSRLRDDINWVLDTARLHPHERELLVIAVGDMITDPTTHRVGLTTCIHTLEFAGRGQTVARPTLRLV</sequence>